<comment type="similarity">
    <text evidence="2">Belongs to the RibF family.</text>
</comment>
<evidence type="ECO:0000256" key="9">
    <source>
        <dbReference type="ARBA" id="ARBA00022827"/>
    </source>
</evidence>
<dbReference type="EMBL" id="FNUZ01000002">
    <property type="protein sequence ID" value="SEG01044.1"/>
    <property type="molecule type" value="Genomic_DNA"/>
</dbReference>
<evidence type="ECO:0000256" key="4">
    <source>
        <dbReference type="ARBA" id="ARBA00022630"/>
    </source>
</evidence>
<keyword evidence="6" id="KW-0808">Transferase</keyword>
<keyword evidence="5" id="KW-0288">FMN</keyword>
<evidence type="ECO:0000313" key="13">
    <source>
        <dbReference type="EMBL" id="SEG01044.1"/>
    </source>
</evidence>
<evidence type="ECO:0000256" key="11">
    <source>
        <dbReference type="ARBA" id="ARBA00049494"/>
    </source>
</evidence>
<dbReference type="PANTHER" id="PTHR22749:SF6">
    <property type="entry name" value="RIBOFLAVIN KINASE"/>
    <property type="match status" value="1"/>
</dbReference>
<evidence type="ECO:0000256" key="1">
    <source>
        <dbReference type="ARBA" id="ARBA00004726"/>
    </source>
</evidence>
<dbReference type="GO" id="GO:0006747">
    <property type="term" value="P:FAD biosynthetic process"/>
    <property type="evidence" value="ECO:0007669"/>
    <property type="project" value="UniProtKB-UniPathway"/>
</dbReference>
<evidence type="ECO:0000256" key="3">
    <source>
        <dbReference type="ARBA" id="ARBA00012393"/>
    </source>
</evidence>
<keyword evidence="9" id="KW-0274">FAD</keyword>
<dbReference type="InterPro" id="IPR015864">
    <property type="entry name" value="FAD_synthase"/>
</dbReference>
<dbReference type="InterPro" id="IPR023468">
    <property type="entry name" value="Riboflavin_kinase"/>
</dbReference>
<feature type="domain" description="FAD synthetase" evidence="12">
    <location>
        <begin position="18"/>
        <end position="162"/>
    </location>
</feature>
<keyword evidence="4" id="KW-0285">Flavoprotein</keyword>
<accession>A0A1H5WNM9</accession>
<sequence>MDLDTTKTQVLSDTQISLSRSIIAIGAFDGVHRGHQALISAAVNEARTAKVPSVVWTFDPPPKVVFGRVPQLCTLEEKLARITRLGADYIVVASFNRHYAAKSAKSFLDDLGRCNPSSIHVGQDFRFGRKQSGDVGDLASCFNVNIATPVNCDAGEPVSSTRIRALRAAGRQTEADSLQGAFDKVSQFTGRLLTEDLRFKETTQ</sequence>
<dbReference type="UniPathway" id="UPA00277">
    <property type="reaction ID" value="UER00407"/>
</dbReference>
<dbReference type="GO" id="GO:0009398">
    <property type="term" value="P:FMN biosynthetic process"/>
    <property type="evidence" value="ECO:0007669"/>
    <property type="project" value="TreeGrafter"/>
</dbReference>
<evidence type="ECO:0000256" key="7">
    <source>
        <dbReference type="ARBA" id="ARBA00022695"/>
    </source>
</evidence>
<keyword evidence="8" id="KW-0547">Nucleotide-binding</keyword>
<keyword evidence="7" id="KW-0548">Nucleotidyltransferase</keyword>
<dbReference type="CDD" id="cd02064">
    <property type="entry name" value="FAD_synthetase_N"/>
    <property type="match status" value="1"/>
</dbReference>
<evidence type="ECO:0000259" key="12">
    <source>
        <dbReference type="Pfam" id="PF06574"/>
    </source>
</evidence>
<dbReference type="InterPro" id="IPR014729">
    <property type="entry name" value="Rossmann-like_a/b/a_fold"/>
</dbReference>
<evidence type="ECO:0000256" key="5">
    <source>
        <dbReference type="ARBA" id="ARBA00022643"/>
    </source>
</evidence>
<dbReference type="SUPFAM" id="SSF52374">
    <property type="entry name" value="Nucleotidylyl transferase"/>
    <property type="match status" value="1"/>
</dbReference>
<dbReference type="PANTHER" id="PTHR22749">
    <property type="entry name" value="RIBOFLAVIN KINASE/FMN ADENYLYLTRANSFERASE"/>
    <property type="match status" value="1"/>
</dbReference>
<dbReference type="Gene3D" id="3.40.50.620">
    <property type="entry name" value="HUPs"/>
    <property type="match status" value="1"/>
</dbReference>
<evidence type="ECO:0000256" key="10">
    <source>
        <dbReference type="ARBA" id="ARBA00022840"/>
    </source>
</evidence>
<organism evidence="13 14">
    <name type="scientific">Thalassococcus halodurans</name>
    <dbReference type="NCBI Taxonomy" id="373675"/>
    <lineage>
        <taxon>Bacteria</taxon>
        <taxon>Pseudomonadati</taxon>
        <taxon>Pseudomonadota</taxon>
        <taxon>Alphaproteobacteria</taxon>
        <taxon>Rhodobacterales</taxon>
        <taxon>Roseobacteraceae</taxon>
        <taxon>Thalassococcus</taxon>
    </lineage>
</organism>
<evidence type="ECO:0000256" key="2">
    <source>
        <dbReference type="ARBA" id="ARBA00010214"/>
    </source>
</evidence>
<evidence type="ECO:0000256" key="8">
    <source>
        <dbReference type="ARBA" id="ARBA00022741"/>
    </source>
</evidence>
<proteinExistence type="inferred from homology"/>
<dbReference type="Pfam" id="PF06574">
    <property type="entry name" value="FAD_syn"/>
    <property type="match status" value="1"/>
</dbReference>
<reference evidence="13 14" key="1">
    <citation type="submission" date="2016-10" db="EMBL/GenBank/DDBJ databases">
        <authorList>
            <person name="de Groot N.N."/>
        </authorList>
    </citation>
    <scope>NUCLEOTIDE SEQUENCE [LARGE SCALE GENOMIC DNA]</scope>
    <source>
        <strain evidence="13 14">DSM 26915</strain>
    </source>
</reference>
<comment type="catalytic activity">
    <reaction evidence="11">
        <text>FMN + ATP + H(+) = FAD + diphosphate</text>
        <dbReference type="Rhea" id="RHEA:17237"/>
        <dbReference type="ChEBI" id="CHEBI:15378"/>
        <dbReference type="ChEBI" id="CHEBI:30616"/>
        <dbReference type="ChEBI" id="CHEBI:33019"/>
        <dbReference type="ChEBI" id="CHEBI:57692"/>
        <dbReference type="ChEBI" id="CHEBI:58210"/>
        <dbReference type="EC" id="2.7.7.2"/>
    </reaction>
</comment>
<dbReference type="GO" id="GO:0008531">
    <property type="term" value="F:riboflavin kinase activity"/>
    <property type="evidence" value="ECO:0007669"/>
    <property type="project" value="TreeGrafter"/>
</dbReference>
<keyword evidence="14" id="KW-1185">Reference proteome</keyword>
<evidence type="ECO:0000313" key="14">
    <source>
        <dbReference type="Proteomes" id="UP000236752"/>
    </source>
</evidence>
<dbReference type="RefSeq" id="WP_103909851.1">
    <property type="nucleotide sequence ID" value="NZ_FNUZ01000002.1"/>
</dbReference>
<dbReference type="GO" id="GO:0005524">
    <property type="term" value="F:ATP binding"/>
    <property type="evidence" value="ECO:0007669"/>
    <property type="project" value="UniProtKB-KW"/>
</dbReference>
<gene>
    <name evidence="13" type="ORF">SAMN04488045_1523</name>
</gene>
<comment type="pathway">
    <text evidence="1">Cofactor biosynthesis; FAD biosynthesis; FAD from FMN: step 1/1.</text>
</comment>
<dbReference type="GO" id="GO:0003919">
    <property type="term" value="F:FMN adenylyltransferase activity"/>
    <property type="evidence" value="ECO:0007669"/>
    <property type="project" value="UniProtKB-EC"/>
</dbReference>
<name>A0A1H5WNM9_9RHOB</name>
<keyword evidence="10" id="KW-0067">ATP-binding</keyword>
<evidence type="ECO:0000256" key="6">
    <source>
        <dbReference type="ARBA" id="ARBA00022679"/>
    </source>
</evidence>
<dbReference type="Proteomes" id="UP000236752">
    <property type="component" value="Unassembled WGS sequence"/>
</dbReference>
<dbReference type="GO" id="GO:0009231">
    <property type="term" value="P:riboflavin biosynthetic process"/>
    <property type="evidence" value="ECO:0007669"/>
    <property type="project" value="InterPro"/>
</dbReference>
<protein>
    <recommendedName>
        <fullName evidence="3">FAD synthase</fullName>
        <ecNumber evidence="3">2.7.7.2</ecNumber>
    </recommendedName>
</protein>
<dbReference type="AlphaFoldDB" id="A0A1H5WNM9"/>
<dbReference type="OrthoDB" id="9803667at2"/>
<dbReference type="EC" id="2.7.7.2" evidence="3"/>